<keyword evidence="2" id="KW-1185">Reference proteome</keyword>
<dbReference type="Pfam" id="PF09932">
    <property type="entry name" value="DUF2164"/>
    <property type="match status" value="1"/>
</dbReference>
<accession>A0ABW9T2P2</accession>
<gene>
    <name evidence="1" type="ORF">GNP94_16315</name>
</gene>
<dbReference type="InterPro" id="IPR018680">
    <property type="entry name" value="DUF2164"/>
</dbReference>
<name>A0ABW9T2P2_9BACL</name>
<comment type="caution">
    <text evidence="1">The sequence shown here is derived from an EMBL/GenBank/DDBJ whole genome shotgun (WGS) entry which is preliminary data.</text>
</comment>
<dbReference type="Proteomes" id="UP000435177">
    <property type="component" value="Unassembled WGS sequence"/>
</dbReference>
<dbReference type="EMBL" id="WOAA01000015">
    <property type="protein sequence ID" value="MUG67554.1"/>
    <property type="molecule type" value="Genomic_DNA"/>
</dbReference>
<evidence type="ECO:0000313" key="1">
    <source>
        <dbReference type="EMBL" id="MUG67554.1"/>
    </source>
</evidence>
<protein>
    <submittedName>
        <fullName evidence="1">DUF2164 family protein</fullName>
    </submittedName>
</protein>
<proteinExistence type="predicted"/>
<reference evidence="1 2" key="1">
    <citation type="submission" date="2019-11" db="EMBL/GenBank/DDBJ databases">
        <title>Draft genome sequences of five Paenibacillus species of dairy origin.</title>
        <authorList>
            <person name="Olajide A.M."/>
            <person name="Chen S."/>
            <person name="Lapointe G."/>
        </authorList>
    </citation>
    <scope>NUCLEOTIDE SEQUENCE [LARGE SCALE GENOMIC DNA]</scope>
    <source>
        <strain evidence="1 2">3CS1</strain>
    </source>
</reference>
<organism evidence="1 2">
    <name type="scientific">Paenibacillus campinasensis</name>
    <dbReference type="NCBI Taxonomy" id="66347"/>
    <lineage>
        <taxon>Bacteria</taxon>
        <taxon>Bacillati</taxon>
        <taxon>Bacillota</taxon>
        <taxon>Bacilli</taxon>
        <taxon>Bacillales</taxon>
        <taxon>Paenibacillaceae</taxon>
        <taxon>Paenibacillus</taxon>
    </lineage>
</organism>
<sequence>MRPLKIPKEQRELLVEQVMEYFEVERGEPIGHLAAESVLDFFTATLGPYIYNQALSDCRLVVNDRMATLEEDIYALEQGVRRTR</sequence>
<dbReference type="RefSeq" id="WP_155618495.1">
    <property type="nucleotide sequence ID" value="NZ_WOAA01000015.1"/>
</dbReference>
<evidence type="ECO:0000313" key="2">
    <source>
        <dbReference type="Proteomes" id="UP000435177"/>
    </source>
</evidence>